<dbReference type="OrthoDB" id="414463at2759"/>
<name>A0A8H7IT82_9PLEO</name>
<evidence type="ECO:0000313" key="2">
    <source>
        <dbReference type="Proteomes" id="UP000651452"/>
    </source>
</evidence>
<gene>
    <name evidence="1" type="ORF">EKO04_010904</name>
</gene>
<protein>
    <submittedName>
        <fullName evidence="1">Uncharacterized protein</fullName>
    </submittedName>
</protein>
<evidence type="ECO:0000313" key="1">
    <source>
        <dbReference type="EMBL" id="KAF9691429.1"/>
    </source>
</evidence>
<comment type="caution">
    <text evidence="1">The sequence shown here is derived from an EMBL/GenBank/DDBJ whole genome shotgun (WGS) entry which is preliminary data.</text>
</comment>
<proteinExistence type="predicted"/>
<keyword evidence="2" id="KW-1185">Reference proteome</keyword>
<dbReference type="EMBL" id="RZGK01000021">
    <property type="protein sequence ID" value="KAF9691429.1"/>
    <property type="molecule type" value="Genomic_DNA"/>
</dbReference>
<sequence length="376" mass="42217">MASVNYIAPTPASEVQDRLFKIANEVALKYAKDYSWSTWHSWDVVNKASGRDVGLLGTGHTFWHMTGRFASSLGVSTRIVTELQSTIGSSIDRNLRPYANTVYLMTCTRHATSETKYHAVVAMCFDTFAIVIDHAMHPTAMKISLGGEFHMAAYIPVFGQEGMERFKYFREGGKYKLTMDNGFQQKTLTYCPLFFSETDMDGATNQLAISAALELQPLEGQSHIHVPPRKNVSVRSLLNEKPKLIAAEPVDGKWLATTLRVQVDFANPMLSVQIPMADWAQKPQGKRGLRKLNLAPPGLKRTTTEATMLLQVELDAKNSGHCCKELKEVYILLALCEEFGLRRQVLINMVDSVYRVWKPYRSKRADSIIEGDISQD</sequence>
<reference evidence="1" key="1">
    <citation type="submission" date="2018-12" db="EMBL/GenBank/DDBJ databases">
        <authorList>
            <person name="Syme R.A."/>
            <person name="Farfan-Caceres L."/>
            <person name="Lichtenzveig J."/>
        </authorList>
    </citation>
    <scope>NUCLEOTIDE SEQUENCE</scope>
    <source>
        <strain evidence="1">Al4</strain>
    </source>
</reference>
<dbReference type="AlphaFoldDB" id="A0A8H7IT82"/>
<organism evidence="1 2">
    <name type="scientific">Ascochyta lentis</name>
    <dbReference type="NCBI Taxonomy" id="205686"/>
    <lineage>
        <taxon>Eukaryota</taxon>
        <taxon>Fungi</taxon>
        <taxon>Dikarya</taxon>
        <taxon>Ascomycota</taxon>
        <taxon>Pezizomycotina</taxon>
        <taxon>Dothideomycetes</taxon>
        <taxon>Pleosporomycetidae</taxon>
        <taxon>Pleosporales</taxon>
        <taxon>Pleosporineae</taxon>
        <taxon>Didymellaceae</taxon>
        <taxon>Ascochyta</taxon>
    </lineage>
</organism>
<reference evidence="1" key="2">
    <citation type="submission" date="2020-09" db="EMBL/GenBank/DDBJ databases">
        <title>Reference genome assembly for Australian Ascochyta lentis isolate Al4.</title>
        <authorList>
            <person name="Lee R.C."/>
            <person name="Farfan-Caceres L.M."/>
            <person name="Debler J.W."/>
            <person name="Williams A.H."/>
            <person name="Henares B.M."/>
        </authorList>
    </citation>
    <scope>NUCLEOTIDE SEQUENCE</scope>
    <source>
        <strain evidence="1">Al4</strain>
    </source>
</reference>
<dbReference type="Proteomes" id="UP000651452">
    <property type="component" value="Unassembled WGS sequence"/>
</dbReference>
<accession>A0A8H7IT82</accession>